<dbReference type="InterPro" id="IPR044992">
    <property type="entry name" value="ChyE-like"/>
</dbReference>
<protein>
    <submittedName>
        <fullName evidence="2">Amidotransferase</fullName>
    </submittedName>
</protein>
<accession>A0A2I1DL11</accession>
<dbReference type="InParanoid" id="A0A2I1DL11"/>
<gene>
    <name evidence="2" type="ORF">B1757_08280</name>
</gene>
<dbReference type="GO" id="GO:0016740">
    <property type="term" value="F:transferase activity"/>
    <property type="evidence" value="ECO:0007669"/>
    <property type="project" value="UniProtKB-KW"/>
</dbReference>
<proteinExistence type="predicted"/>
<sequence length="236" mass="25960">MRVHVLQHVPFEGLGSMATWLQDRKAQVTWTRFHADERLPADPSAFDLLIILGGPMSVHDAVDCPWLSAEKRFIAEAIQADLSILGICLGAQLIAHVCGARVYPARQQEIGWFPVQADKSDADHFQFPKQFLAFHWHGETFDLPAGATRLAHSAACENQAFQIGSQVIGLQFHLESTATTIAALIQHAADEIIPNQPGIQSPAEMLEAVADAYADIHAQVQRVLDFLSTQVPQKVL</sequence>
<dbReference type="SUPFAM" id="SSF52317">
    <property type="entry name" value="Class I glutamine amidotransferase-like"/>
    <property type="match status" value="1"/>
</dbReference>
<dbReference type="AlphaFoldDB" id="A0A2I1DL11"/>
<dbReference type="InterPro" id="IPR029062">
    <property type="entry name" value="Class_I_gatase-like"/>
</dbReference>
<dbReference type="FunFam" id="3.40.50.880:FF:000033">
    <property type="entry name" value="Glutamine amidotransferase class-I"/>
    <property type="match status" value="1"/>
</dbReference>
<dbReference type="EMBL" id="MXAV01000034">
    <property type="protein sequence ID" value="PKY10568.1"/>
    <property type="molecule type" value="Genomic_DNA"/>
</dbReference>
<dbReference type="InterPro" id="IPR017926">
    <property type="entry name" value="GATASE"/>
</dbReference>
<feature type="domain" description="Glutamine amidotransferase" evidence="1">
    <location>
        <begin position="23"/>
        <end position="181"/>
    </location>
</feature>
<dbReference type="Pfam" id="PF00117">
    <property type="entry name" value="GATase"/>
    <property type="match status" value="1"/>
</dbReference>
<dbReference type="OrthoDB" id="9813383at2"/>
<evidence type="ECO:0000313" key="2">
    <source>
        <dbReference type="EMBL" id="PKY10568.1"/>
    </source>
</evidence>
<dbReference type="Gene3D" id="3.40.50.880">
    <property type="match status" value="1"/>
</dbReference>
<organism evidence="2 3">
    <name type="scientific">Acidithiobacillus marinus</name>
    <dbReference type="NCBI Taxonomy" id="187490"/>
    <lineage>
        <taxon>Bacteria</taxon>
        <taxon>Pseudomonadati</taxon>
        <taxon>Pseudomonadota</taxon>
        <taxon>Acidithiobacillia</taxon>
        <taxon>Acidithiobacillales</taxon>
        <taxon>Acidithiobacillaceae</taxon>
        <taxon>Acidithiobacillus</taxon>
    </lineage>
</organism>
<dbReference type="PANTHER" id="PTHR42695:SF5">
    <property type="entry name" value="GLUTAMINE AMIDOTRANSFERASE YLR126C-RELATED"/>
    <property type="match status" value="1"/>
</dbReference>
<dbReference type="Proteomes" id="UP000234329">
    <property type="component" value="Unassembled WGS sequence"/>
</dbReference>
<name>A0A2I1DL11_9PROT</name>
<dbReference type="CDD" id="cd01741">
    <property type="entry name" value="GATase1_1"/>
    <property type="match status" value="1"/>
</dbReference>
<reference evidence="2 3" key="1">
    <citation type="submission" date="2017-03" db="EMBL/GenBank/DDBJ databases">
        <title>Draft genime sequence of the acidophilic sulfur-oxidizing bacterium Acidithiobacillus sp. SH, isolated from seawater.</title>
        <authorList>
            <person name="Sharmin S."/>
            <person name="Tokuhisa M."/>
            <person name="Kanao T."/>
            <person name="Kamimura K."/>
        </authorList>
    </citation>
    <scope>NUCLEOTIDE SEQUENCE [LARGE SCALE GENOMIC DNA]</scope>
    <source>
        <strain evidence="2 3">SH</strain>
    </source>
</reference>
<evidence type="ECO:0000313" key="3">
    <source>
        <dbReference type="Proteomes" id="UP000234329"/>
    </source>
</evidence>
<dbReference type="PANTHER" id="PTHR42695">
    <property type="entry name" value="GLUTAMINE AMIDOTRANSFERASE YLR126C-RELATED"/>
    <property type="match status" value="1"/>
</dbReference>
<keyword evidence="2" id="KW-0808">Transferase</keyword>
<keyword evidence="3" id="KW-1185">Reference proteome</keyword>
<dbReference type="RefSeq" id="WP_101537867.1">
    <property type="nucleotide sequence ID" value="NZ_MXAV01000034.1"/>
</dbReference>
<dbReference type="GO" id="GO:0005829">
    <property type="term" value="C:cytosol"/>
    <property type="evidence" value="ECO:0007669"/>
    <property type="project" value="TreeGrafter"/>
</dbReference>
<evidence type="ECO:0000259" key="1">
    <source>
        <dbReference type="Pfam" id="PF00117"/>
    </source>
</evidence>
<comment type="caution">
    <text evidence="2">The sequence shown here is derived from an EMBL/GenBank/DDBJ whole genome shotgun (WGS) entry which is preliminary data.</text>
</comment>
<dbReference type="PROSITE" id="PS51273">
    <property type="entry name" value="GATASE_TYPE_1"/>
    <property type="match status" value="1"/>
</dbReference>